<dbReference type="PROSITE" id="PS50048">
    <property type="entry name" value="ZN2_CY6_FUNGAL_2"/>
    <property type="match status" value="1"/>
</dbReference>
<dbReference type="InterPro" id="IPR001138">
    <property type="entry name" value="Zn2Cys6_DnaBD"/>
</dbReference>
<comment type="subcellular location">
    <subcellularLocation>
        <location evidence="1">Nucleus</location>
    </subcellularLocation>
</comment>
<evidence type="ECO:0000256" key="2">
    <source>
        <dbReference type="ARBA" id="ARBA00023242"/>
    </source>
</evidence>
<dbReference type="Pfam" id="PF00172">
    <property type="entry name" value="Zn_clus"/>
    <property type="match status" value="1"/>
</dbReference>
<dbReference type="InterPro" id="IPR036864">
    <property type="entry name" value="Zn2-C6_fun-type_DNA-bd_sf"/>
</dbReference>
<keyword evidence="6" id="KW-1185">Reference proteome</keyword>
<comment type="caution">
    <text evidence="5">The sequence shown here is derived from an EMBL/GenBank/DDBJ whole genome shotgun (WGS) entry which is preliminary data.</text>
</comment>
<keyword evidence="2" id="KW-0539">Nucleus</keyword>
<dbReference type="AlphaFoldDB" id="A0A9P7YZR3"/>
<dbReference type="GO" id="GO:0005634">
    <property type="term" value="C:nucleus"/>
    <property type="evidence" value="ECO:0007669"/>
    <property type="project" value="UniProtKB-SubCell"/>
</dbReference>
<feature type="region of interest" description="Disordered" evidence="3">
    <location>
        <begin position="178"/>
        <end position="236"/>
    </location>
</feature>
<evidence type="ECO:0000256" key="3">
    <source>
        <dbReference type="SAM" id="MobiDB-lite"/>
    </source>
</evidence>
<gene>
    <name evidence="5" type="ORF">BJ878DRAFT_543744</name>
</gene>
<evidence type="ECO:0000313" key="6">
    <source>
        <dbReference type="Proteomes" id="UP000887226"/>
    </source>
</evidence>
<proteinExistence type="predicted"/>
<dbReference type="PROSITE" id="PS00463">
    <property type="entry name" value="ZN2_CY6_FUNGAL_1"/>
    <property type="match status" value="1"/>
</dbReference>
<dbReference type="EMBL" id="MU254017">
    <property type="protein sequence ID" value="KAG9242974.1"/>
    <property type="molecule type" value="Genomic_DNA"/>
</dbReference>
<name>A0A9P7YZR3_9HELO</name>
<dbReference type="OrthoDB" id="5229455at2759"/>
<dbReference type="Gene3D" id="4.10.240.10">
    <property type="entry name" value="Zn(2)-C6 fungal-type DNA-binding domain"/>
    <property type="match status" value="1"/>
</dbReference>
<evidence type="ECO:0000313" key="5">
    <source>
        <dbReference type="EMBL" id="KAG9242974.1"/>
    </source>
</evidence>
<evidence type="ECO:0000259" key="4">
    <source>
        <dbReference type="PROSITE" id="PS50048"/>
    </source>
</evidence>
<dbReference type="GO" id="GO:0045944">
    <property type="term" value="P:positive regulation of transcription by RNA polymerase II"/>
    <property type="evidence" value="ECO:0007669"/>
    <property type="project" value="TreeGrafter"/>
</dbReference>
<dbReference type="Pfam" id="PF11951">
    <property type="entry name" value="Fungal_trans_2"/>
    <property type="match status" value="1"/>
</dbReference>
<protein>
    <submittedName>
        <fullName evidence="5">Fungal-specific transcription factor domain-containing protein</fullName>
    </submittedName>
</protein>
<sequence>MPRPKKVGGPEPKKRSRNGCWQCKTRKVKCDEIRPTCNNCQRQRETCDYSIRLNWDGRSGKKKDGPVGAPQMVISASLASTPTVMDSARSPASLSGFEQVMTFQNHISFPHSTPTIPKLEQPPNAYTPLNTEAMVRQQLTPDNSMIDPALITDVKSPTYDGLYNRGREQYTQSYERYRCSTPSHGLPTSVPPFFDHGKGEDGSTEQAERPAKRTRYQEVTSPSYDTTMPPLSVSVNVTAPYSDPSLTPASSHSDNHQKHYSYKALHVADSRRLSVNSLLSGPPGPNSVAVGDDSDSAQGRPNYADDPNHDTTTYGIDRGFKDLDIGKNDDTNAISGSSPISTREHLDLVLGEHGNSPLEFGFGVEVNSAFEIGGGYYDKPVAICIPRVLEPLPAKLLENPMNLLYFHHFLNHTAGCLIPHNCSANPFKIILPQMAVRDDNLMNLLLAYSASHRARHLGQPEPTSRIAMWVQDIFPQLRRALNDPTEIISNANLATTIMLASLEIISPKSFGVKIPWQNHLDTARQMIAARGGPQRIQAASHGDKVSSFLWSWFAYLDVLGSFSGGKVNSSSSWILNYESNTQNEVSIDCILGFTSHCVHILATIAELSRICDGSRIGPDYTIRAEWKPTDEIAAQASTLEADLAASRLYPTRPCTHMQSNGEAAYQWDSLEMVATNEAFHWAGLVHLHRRIYGKPSNHPDVQEAVREIFGALYKVRRGSSAEACLLFPMFTAGCDTKDEKQRADILERIKDVERFGMTQVRRARKLMERTWETGRPWETLVVGDFLG</sequence>
<dbReference type="GO" id="GO:0008270">
    <property type="term" value="F:zinc ion binding"/>
    <property type="evidence" value="ECO:0007669"/>
    <property type="project" value="InterPro"/>
</dbReference>
<evidence type="ECO:0000256" key="1">
    <source>
        <dbReference type="ARBA" id="ARBA00004123"/>
    </source>
</evidence>
<dbReference type="CDD" id="cd00067">
    <property type="entry name" value="GAL4"/>
    <property type="match status" value="1"/>
</dbReference>
<dbReference type="PANTHER" id="PTHR37534">
    <property type="entry name" value="TRANSCRIPTIONAL ACTIVATOR PROTEIN UGA3"/>
    <property type="match status" value="1"/>
</dbReference>
<organism evidence="5 6">
    <name type="scientific">Calycina marina</name>
    <dbReference type="NCBI Taxonomy" id="1763456"/>
    <lineage>
        <taxon>Eukaryota</taxon>
        <taxon>Fungi</taxon>
        <taxon>Dikarya</taxon>
        <taxon>Ascomycota</taxon>
        <taxon>Pezizomycotina</taxon>
        <taxon>Leotiomycetes</taxon>
        <taxon>Helotiales</taxon>
        <taxon>Pezizellaceae</taxon>
        <taxon>Calycina</taxon>
    </lineage>
</organism>
<reference evidence="5" key="1">
    <citation type="journal article" date="2021" name="IMA Fungus">
        <title>Genomic characterization of three marine fungi, including Emericellopsis atlantica sp. nov. with signatures of a generalist lifestyle and marine biomass degradation.</title>
        <authorList>
            <person name="Hagestad O.C."/>
            <person name="Hou L."/>
            <person name="Andersen J.H."/>
            <person name="Hansen E.H."/>
            <person name="Altermark B."/>
            <person name="Li C."/>
            <person name="Kuhnert E."/>
            <person name="Cox R.J."/>
            <person name="Crous P.W."/>
            <person name="Spatafora J.W."/>
            <person name="Lail K."/>
            <person name="Amirebrahimi M."/>
            <person name="Lipzen A."/>
            <person name="Pangilinan J."/>
            <person name="Andreopoulos W."/>
            <person name="Hayes R.D."/>
            <person name="Ng V."/>
            <person name="Grigoriev I.V."/>
            <person name="Jackson S.A."/>
            <person name="Sutton T.D.S."/>
            <person name="Dobson A.D.W."/>
            <person name="Rama T."/>
        </authorList>
    </citation>
    <scope>NUCLEOTIDE SEQUENCE</scope>
    <source>
        <strain evidence="5">TRa3180A</strain>
    </source>
</reference>
<dbReference type="Proteomes" id="UP000887226">
    <property type="component" value="Unassembled WGS sequence"/>
</dbReference>
<dbReference type="SUPFAM" id="SSF57701">
    <property type="entry name" value="Zn2/Cys6 DNA-binding domain"/>
    <property type="match status" value="1"/>
</dbReference>
<feature type="region of interest" description="Disordered" evidence="3">
    <location>
        <begin position="275"/>
        <end position="317"/>
    </location>
</feature>
<feature type="compositionally biased region" description="Polar residues" evidence="3">
    <location>
        <begin position="217"/>
        <end position="226"/>
    </location>
</feature>
<dbReference type="GO" id="GO:0000981">
    <property type="term" value="F:DNA-binding transcription factor activity, RNA polymerase II-specific"/>
    <property type="evidence" value="ECO:0007669"/>
    <property type="project" value="InterPro"/>
</dbReference>
<dbReference type="InterPro" id="IPR021858">
    <property type="entry name" value="Fun_TF"/>
</dbReference>
<dbReference type="GO" id="GO:0000976">
    <property type="term" value="F:transcription cis-regulatory region binding"/>
    <property type="evidence" value="ECO:0007669"/>
    <property type="project" value="TreeGrafter"/>
</dbReference>
<feature type="domain" description="Zn(2)-C6 fungal-type" evidence="4">
    <location>
        <begin position="19"/>
        <end position="49"/>
    </location>
</feature>
<accession>A0A9P7YZR3</accession>
<dbReference type="PANTHER" id="PTHR37534:SF43">
    <property type="entry name" value="FINGER DOMAIN PROTEIN, PUTATIVE (AFU_ORTHOLOGUE AFUA_1G01850)-RELATED"/>
    <property type="match status" value="1"/>
</dbReference>
<feature type="compositionally biased region" description="Basic and acidic residues" evidence="3">
    <location>
        <begin position="195"/>
        <end position="211"/>
    </location>
</feature>
<dbReference type="SMART" id="SM00066">
    <property type="entry name" value="GAL4"/>
    <property type="match status" value="1"/>
</dbReference>